<keyword evidence="10" id="KW-1185">Reference proteome</keyword>
<keyword evidence="3" id="KW-0227">DNA damage</keyword>
<dbReference type="Pfam" id="PF03834">
    <property type="entry name" value="Rad10"/>
    <property type="match status" value="1"/>
</dbReference>
<dbReference type="InterPro" id="IPR011335">
    <property type="entry name" value="Restrct_endonuc-II-like"/>
</dbReference>
<dbReference type="PANTHER" id="PTHR12749:SF0">
    <property type="entry name" value="DNA EXCISION REPAIR PROTEIN ERCC-1"/>
    <property type="match status" value="1"/>
</dbReference>
<proteinExistence type="inferred from homology"/>
<dbReference type="EMBL" id="QNGE01002594">
    <property type="protein sequence ID" value="KAA3675305.1"/>
    <property type="molecule type" value="Genomic_DNA"/>
</dbReference>
<evidence type="ECO:0000259" key="8">
    <source>
        <dbReference type="Pfam" id="PF03834"/>
    </source>
</evidence>
<dbReference type="GO" id="GO:0006302">
    <property type="term" value="P:double-strand break repair"/>
    <property type="evidence" value="ECO:0007669"/>
    <property type="project" value="UniProtKB-ARBA"/>
</dbReference>
<evidence type="ECO:0000256" key="6">
    <source>
        <dbReference type="ARBA" id="ARBA00023242"/>
    </source>
</evidence>
<evidence type="ECO:0000256" key="4">
    <source>
        <dbReference type="ARBA" id="ARBA00023125"/>
    </source>
</evidence>
<dbReference type="GO" id="GO:0070914">
    <property type="term" value="P:UV-damage excision repair"/>
    <property type="evidence" value="ECO:0007669"/>
    <property type="project" value="TreeGrafter"/>
</dbReference>
<comment type="similarity">
    <text evidence="2">Belongs to the ERCC1/RAD10/SWI10 family.</text>
</comment>
<evidence type="ECO:0000256" key="1">
    <source>
        <dbReference type="ARBA" id="ARBA00004123"/>
    </source>
</evidence>
<dbReference type="NCBIfam" id="TIGR00597">
    <property type="entry name" value="rad10"/>
    <property type="match status" value="1"/>
</dbReference>
<sequence length="346" mass="39065">MESEPLESDPKNDSLTLEDSFSQSTINFNLFQAYREGNLDCEVISTQKASIRTNENPPPGEFVSKETSNKKAANLPRSWCIPQSSSLDISETKMRSMVSLGALCKPQEFHSSVDSVPSSAIVPRETYKPTDRQVEGHLIKMVRSNAILVNQRQRGNPLLKHIHNVAWEYADIEPDYVVGRNNCVYFLSLRYHNLNSEYIFERVRQTKQNYQLSVLLCQVDVTDPHYPLKELCKLCMAEKLTLMLAWSPEEAACYLEAYKALENKPPDGLMPEAAANTDQLAQITDFLTSVRPVTKADAVSTVNTFKTVADIILAEQSGLEACPGFGKRKAEKLYSVFRMPFLREQI</sequence>
<dbReference type="GO" id="GO:0003684">
    <property type="term" value="F:damaged DNA binding"/>
    <property type="evidence" value="ECO:0007669"/>
    <property type="project" value="InterPro"/>
</dbReference>
<evidence type="ECO:0000256" key="5">
    <source>
        <dbReference type="ARBA" id="ARBA00023204"/>
    </source>
</evidence>
<evidence type="ECO:0000256" key="7">
    <source>
        <dbReference type="SAM" id="MobiDB-lite"/>
    </source>
</evidence>
<feature type="region of interest" description="Disordered" evidence="7">
    <location>
        <begin position="50"/>
        <end position="69"/>
    </location>
</feature>
<dbReference type="GO" id="GO:0000110">
    <property type="term" value="C:nucleotide-excision repair factor 1 complex"/>
    <property type="evidence" value="ECO:0007669"/>
    <property type="project" value="TreeGrafter"/>
</dbReference>
<dbReference type="CDD" id="cd22325">
    <property type="entry name" value="ERCC1_C-like"/>
    <property type="match status" value="1"/>
</dbReference>
<dbReference type="GO" id="GO:0003697">
    <property type="term" value="F:single-stranded DNA binding"/>
    <property type="evidence" value="ECO:0007669"/>
    <property type="project" value="TreeGrafter"/>
</dbReference>
<dbReference type="InterPro" id="IPR004579">
    <property type="entry name" value="ERCC1/RAD10/SWI10"/>
</dbReference>
<feature type="domain" description="ERCC1-like central" evidence="8">
    <location>
        <begin position="147"/>
        <end position="259"/>
    </location>
</feature>
<comment type="caution">
    <text evidence="9">The sequence shown here is derived from an EMBL/GenBank/DDBJ whole genome shotgun (WGS) entry which is preliminary data.</text>
</comment>
<dbReference type="InterPro" id="IPR010994">
    <property type="entry name" value="RuvA_2-like"/>
</dbReference>
<protein>
    <submittedName>
        <fullName evidence="9">DNA excision repair protein ERCC-1</fullName>
    </submittedName>
</protein>
<keyword evidence="4" id="KW-0238">DNA-binding</keyword>
<gene>
    <name evidence="9" type="ORF">DEA37_0010826</name>
</gene>
<evidence type="ECO:0000256" key="3">
    <source>
        <dbReference type="ARBA" id="ARBA00022763"/>
    </source>
</evidence>
<evidence type="ECO:0000313" key="9">
    <source>
        <dbReference type="EMBL" id="KAA3675305.1"/>
    </source>
</evidence>
<keyword evidence="5" id="KW-0234">DNA repair</keyword>
<dbReference type="InterPro" id="IPR047260">
    <property type="entry name" value="ERCC1-like_central_dom"/>
</dbReference>
<dbReference type="PANTHER" id="PTHR12749">
    <property type="entry name" value="EXCISION REPAIR CROSS-COMPLEMENTING 1 ERCC1"/>
    <property type="match status" value="1"/>
</dbReference>
<name>A0A5J4NIB3_9TREM</name>
<reference evidence="9 10" key="1">
    <citation type="journal article" date="2019" name="Gigascience">
        <title>Whole-genome sequence of the oriental lung fluke Paragonimus westermani.</title>
        <authorList>
            <person name="Oey H."/>
            <person name="Zakrzewski M."/>
            <person name="Narain K."/>
            <person name="Devi K.R."/>
            <person name="Agatsuma T."/>
            <person name="Nawaratna S."/>
            <person name="Gobert G.N."/>
            <person name="Jones M.K."/>
            <person name="Ragan M.A."/>
            <person name="McManus D.P."/>
            <person name="Krause L."/>
        </authorList>
    </citation>
    <scope>NUCLEOTIDE SEQUENCE [LARGE SCALE GENOMIC DNA]</scope>
    <source>
        <strain evidence="9 10">IND2009</strain>
    </source>
</reference>
<dbReference type="GO" id="GO:0070522">
    <property type="term" value="C:ERCC4-ERCC1 complex"/>
    <property type="evidence" value="ECO:0007669"/>
    <property type="project" value="TreeGrafter"/>
</dbReference>
<dbReference type="Proteomes" id="UP000324629">
    <property type="component" value="Unassembled WGS sequence"/>
</dbReference>
<organism evidence="9 10">
    <name type="scientific">Paragonimus westermani</name>
    <dbReference type="NCBI Taxonomy" id="34504"/>
    <lineage>
        <taxon>Eukaryota</taxon>
        <taxon>Metazoa</taxon>
        <taxon>Spiralia</taxon>
        <taxon>Lophotrochozoa</taxon>
        <taxon>Platyhelminthes</taxon>
        <taxon>Trematoda</taxon>
        <taxon>Digenea</taxon>
        <taxon>Plagiorchiida</taxon>
        <taxon>Troglotremata</taxon>
        <taxon>Troglotrematidae</taxon>
        <taxon>Paragonimus</taxon>
    </lineage>
</organism>
<comment type="subcellular location">
    <subcellularLocation>
        <location evidence="1">Nucleus</location>
    </subcellularLocation>
</comment>
<dbReference type="FunFam" id="3.40.50.10130:FF:000001">
    <property type="entry name" value="DNA excision repair protein ERCC-1"/>
    <property type="match status" value="1"/>
</dbReference>
<dbReference type="GO" id="GO:0006312">
    <property type="term" value="P:mitotic recombination"/>
    <property type="evidence" value="ECO:0007669"/>
    <property type="project" value="TreeGrafter"/>
</dbReference>
<evidence type="ECO:0000313" key="10">
    <source>
        <dbReference type="Proteomes" id="UP000324629"/>
    </source>
</evidence>
<keyword evidence="6" id="KW-0539">Nucleus</keyword>
<dbReference type="Gene3D" id="3.40.50.10130">
    <property type="match status" value="1"/>
</dbReference>
<accession>A0A5J4NIB3</accession>
<dbReference type="AlphaFoldDB" id="A0A5J4NIB3"/>
<dbReference type="SUPFAM" id="SSF47781">
    <property type="entry name" value="RuvA domain 2-like"/>
    <property type="match status" value="1"/>
</dbReference>
<dbReference type="SUPFAM" id="SSF52980">
    <property type="entry name" value="Restriction endonuclease-like"/>
    <property type="match status" value="1"/>
</dbReference>
<dbReference type="Gene3D" id="1.10.150.20">
    <property type="entry name" value="5' to 3' exonuclease, C-terminal subdomain"/>
    <property type="match status" value="1"/>
</dbReference>
<dbReference type="Pfam" id="PF14520">
    <property type="entry name" value="HHH_5"/>
    <property type="match status" value="1"/>
</dbReference>
<evidence type="ECO:0000256" key="2">
    <source>
        <dbReference type="ARBA" id="ARBA00008283"/>
    </source>
</evidence>